<dbReference type="AlphaFoldDB" id="A0A6A4YSE3"/>
<keyword evidence="4 5" id="KW-0472">Membrane</keyword>
<gene>
    <name evidence="7" type="ORF">As57867_011342</name>
</gene>
<dbReference type="Pfam" id="PF07690">
    <property type="entry name" value="MFS_1"/>
    <property type="match status" value="1"/>
</dbReference>
<accession>A0A6A4YSE3</accession>
<feature type="transmembrane region" description="Helical" evidence="5">
    <location>
        <begin position="83"/>
        <end position="103"/>
    </location>
</feature>
<evidence type="ECO:0000256" key="3">
    <source>
        <dbReference type="ARBA" id="ARBA00022989"/>
    </source>
</evidence>
<evidence type="ECO:0000256" key="1">
    <source>
        <dbReference type="ARBA" id="ARBA00004141"/>
    </source>
</evidence>
<feature type="transmembrane region" description="Helical" evidence="5">
    <location>
        <begin position="372"/>
        <end position="390"/>
    </location>
</feature>
<dbReference type="InterPro" id="IPR011701">
    <property type="entry name" value="MFS"/>
</dbReference>
<dbReference type="InterPro" id="IPR020846">
    <property type="entry name" value="MFS_dom"/>
</dbReference>
<dbReference type="GO" id="GO:0022857">
    <property type="term" value="F:transmembrane transporter activity"/>
    <property type="evidence" value="ECO:0007669"/>
    <property type="project" value="InterPro"/>
</dbReference>
<dbReference type="SUPFAM" id="SSF103473">
    <property type="entry name" value="MFS general substrate transporter"/>
    <property type="match status" value="1"/>
</dbReference>
<feature type="transmembrane region" description="Helical" evidence="5">
    <location>
        <begin position="153"/>
        <end position="173"/>
    </location>
</feature>
<feature type="transmembrane region" description="Helical" evidence="5">
    <location>
        <begin position="123"/>
        <end position="141"/>
    </location>
</feature>
<evidence type="ECO:0000256" key="5">
    <source>
        <dbReference type="SAM" id="Phobius"/>
    </source>
</evidence>
<feature type="non-terminal residue" evidence="7">
    <location>
        <position position="400"/>
    </location>
</feature>
<evidence type="ECO:0000256" key="4">
    <source>
        <dbReference type="ARBA" id="ARBA00023136"/>
    </source>
</evidence>
<sequence>MKFQNLTWGLYGGRLQLAHPAASRIFRGVRGVPFTFPFAPVMSIETIVTAVIVAFVVGGTLFDVELTQVSKRLHSRAFRWRRMANWLPLGIAYAAFYMARYNIAAGNIATVRDDLNMTETDMGWIISSGSWAYALTAPLTGQWTDRMGGTQGMLLACVGAGLCNLILGVLFVSHQSSQLTFMLLFASNVALQGFGTSAVVKINAMWYAPSERGIFSGVFNIFIASGYYMALGSGHSIISSLGWPYLFFIPSALLLVMAAIIFGFVTNSPVKSTTMTPRSALIVSHKARPTCWSLLQNRTLLGYLAAVFCLSWARDGLLNWMYSFFDTVRPMPLTADDHAILGGAWTLGGFVGGLLCGWISDTLFESKRTPPIVLFSVAQAAAFLLLYTFAPSISTAWLGV</sequence>
<dbReference type="PROSITE" id="PS50850">
    <property type="entry name" value="MFS"/>
    <property type="match status" value="1"/>
</dbReference>
<feature type="transmembrane region" description="Helical" evidence="5">
    <location>
        <begin position="179"/>
        <end position="200"/>
    </location>
</feature>
<organism evidence="7">
    <name type="scientific">Aphanomyces stellatus</name>
    <dbReference type="NCBI Taxonomy" id="120398"/>
    <lineage>
        <taxon>Eukaryota</taxon>
        <taxon>Sar</taxon>
        <taxon>Stramenopiles</taxon>
        <taxon>Oomycota</taxon>
        <taxon>Saprolegniomycetes</taxon>
        <taxon>Saprolegniales</taxon>
        <taxon>Verrucalvaceae</taxon>
        <taxon>Aphanomyces</taxon>
    </lineage>
</organism>
<feature type="transmembrane region" description="Helical" evidence="5">
    <location>
        <begin position="300"/>
        <end position="322"/>
    </location>
</feature>
<protein>
    <recommendedName>
        <fullName evidence="6">Major facilitator superfamily (MFS) profile domain-containing protein</fullName>
    </recommendedName>
</protein>
<evidence type="ECO:0000259" key="6">
    <source>
        <dbReference type="PROSITE" id="PS50850"/>
    </source>
</evidence>
<keyword evidence="2 5" id="KW-0812">Transmembrane</keyword>
<evidence type="ECO:0000313" key="7">
    <source>
        <dbReference type="EMBL" id="KAF0697968.1"/>
    </source>
</evidence>
<feature type="transmembrane region" description="Helical" evidence="5">
    <location>
        <begin position="243"/>
        <end position="265"/>
    </location>
</feature>
<dbReference type="Gene3D" id="1.20.1250.20">
    <property type="entry name" value="MFS general substrate transporter like domains"/>
    <property type="match status" value="2"/>
</dbReference>
<dbReference type="PANTHER" id="PTHR43184:SF12">
    <property type="entry name" value="SUGAR PHOSPHATE EXCHANGER 3"/>
    <property type="match status" value="1"/>
</dbReference>
<proteinExistence type="predicted"/>
<dbReference type="GO" id="GO:0005789">
    <property type="term" value="C:endoplasmic reticulum membrane"/>
    <property type="evidence" value="ECO:0007669"/>
    <property type="project" value="TreeGrafter"/>
</dbReference>
<feature type="transmembrane region" description="Helical" evidence="5">
    <location>
        <begin position="212"/>
        <end position="231"/>
    </location>
</feature>
<dbReference type="EMBL" id="VJMH01005277">
    <property type="protein sequence ID" value="KAF0697968.1"/>
    <property type="molecule type" value="Genomic_DNA"/>
</dbReference>
<evidence type="ECO:0000256" key="2">
    <source>
        <dbReference type="ARBA" id="ARBA00022692"/>
    </source>
</evidence>
<comment type="subcellular location">
    <subcellularLocation>
        <location evidence="1">Membrane</location>
        <topology evidence="1">Multi-pass membrane protein</topology>
    </subcellularLocation>
</comment>
<reference evidence="7" key="1">
    <citation type="submission" date="2019-06" db="EMBL/GenBank/DDBJ databases">
        <title>Genomics analysis of Aphanomyces spp. identifies a new class of oomycete effector associated with host adaptation.</title>
        <authorList>
            <person name="Gaulin E."/>
        </authorList>
    </citation>
    <scope>NUCLEOTIDE SEQUENCE</scope>
    <source>
        <strain evidence="7">CBS 578.67</strain>
    </source>
</reference>
<keyword evidence="3 5" id="KW-1133">Transmembrane helix</keyword>
<dbReference type="OrthoDB" id="3639251at2759"/>
<feature type="transmembrane region" description="Helical" evidence="5">
    <location>
        <begin position="342"/>
        <end position="360"/>
    </location>
</feature>
<comment type="caution">
    <text evidence="7">The sequence shown here is derived from an EMBL/GenBank/DDBJ whole genome shotgun (WGS) entry which is preliminary data.</text>
</comment>
<dbReference type="InterPro" id="IPR036259">
    <property type="entry name" value="MFS_trans_sf"/>
</dbReference>
<feature type="domain" description="Major facilitator superfamily (MFS) profile" evidence="6">
    <location>
        <begin position="51"/>
        <end position="400"/>
    </location>
</feature>
<feature type="transmembrane region" description="Helical" evidence="5">
    <location>
        <begin position="38"/>
        <end position="62"/>
    </location>
</feature>
<dbReference type="PANTHER" id="PTHR43184">
    <property type="entry name" value="MAJOR FACILITATOR SUPERFAMILY TRANSPORTER 16, ISOFORM B"/>
    <property type="match status" value="1"/>
</dbReference>
<name>A0A6A4YSE3_9STRA</name>